<reference evidence="2" key="1">
    <citation type="submission" date="2019-08" db="EMBL/GenBank/DDBJ databases">
        <title>The genome of the North American firefly Photinus pyralis.</title>
        <authorList>
            <consortium name="Photinus pyralis genome working group"/>
            <person name="Fallon T.R."/>
            <person name="Sander Lower S.E."/>
            <person name="Weng J.-K."/>
        </authorList>
    </citation>
    <scope>NUCLEOTIDE SEQUENCE</scope>
    <source>
        <strain evidence="2">TRF0915ILg1</strain>
        <tissue evidence="2">Whole body</tissue>
    </source>
</reference>
<name>A0A8K0DKY9_IGNLU</name>
<dbReference type="Proteomes" id="UP000801492">
    <property type="component" value="Unassembled WGS sequence"/>
</dbReference>
<dbReference type="PANTHER" id="PTHR46289:SF14">
    <property type="entry name" value="DUF4371 DOMAIN-CONTAINING PROTEIN"/>
    <property type="match status" value="1"/>
</dbReference>
<dbReference type="GO" id="GO:0046983">
    <property type="term" value="F:protein dimerization activity"/>
    <property type="evidence" value="ECO:0007669"/>
    <property type="project" value="InterPro"/>
</dbReference>
<evidence type="ECO:0000313" key="3">
    <source>
        <dbReference type="Proteomes" id="UP000801492"/>
    </source>
</evidence>
<dbReference type="EMBL" id="VTPC01000382">
    <property type="protein sequence ID" value="KAF2905989.1"/>
    <property type="molecule type" value="Genomic_DNA"/>
</dbReference>
<dbReference type="Pfam" id="PF05699">
    <property type="entry name" value="Dimer_Tnp_hAT"/>
    <property type="match status" value="1"/>
</dbReference>
<organism evidence="2 3">
    <name type="scientific">Ignelater luminosus</name>
    <name type="common">Cucubano</name>
    <name type="synonym">Pyrophorus luminosus</name>
    <dbReference type="NCBI Taxonomy" id="2038154"/>
    <lineage>
        <taxon>Eukaryota</taxon>
        <taxon>Metazoa</taxon>
        <taxon>Ecdysozoa</taxon>
        <taxon>Arthropoda</taxon>
        <taxon>Hexapoda</taxon>
        <taxon>Insecta</taxon>
        <taxon>Pterygota</taxon>
        <taxon>Neoptera</taxon>
        <taxon>Endopterygota</taxon>
        <taxon>Coleoptera</taxon>
        <taxon>Polyphaga</taxon>
        <taxon>Elateriformia</taxon>
        <taxon>Elateroidea</taxon>
        <taxon>Elateridae</taxon>
        <taxon>Agrypninae</taxon>
        <taxon>Pyrophorini</taxon>
        <taxon>Ignelater</taxon>
    </lineage>
</organism>
<dbReference type="InterPro" id="IPR052958">
    <property type="entry name" value="IFN-induced_PKR_regulator"/>
</dbReference>
<sequence>MDGSVARMVEVGVGVLGNEARSLRKRNDGHHSKAPYDMRDASGRLSIDIIIYGFVASKLTKQLKTIQKVKSYRQSGYDQMKTAANEIEENLECSTEFPVETEVRARRKKRQFDYEEAVDEPLTKENKFKINFFNYILDIILNSLNERFPLLEIHSKNFQLLYDFLKLKHIDDKTLENYCTSRLQSIEELHDVSRMLPYSMKPLDVLNYLCQNNLITLYPNTVVVLRTLLTLPVSVARRERSFFKLKLRVIKHYLRNSISQIKLRNLSFISIASTLAATLDYTSLVNKFAKVKVRRVKLY</sequence>
<dbReference type="AlphaFoldDB" id="A0A8K0DKY9"/>
<evidence type="ECO:0000259" key="1">
    <source>
        <dbReference type="Pfam" id="PF05699"/>
    </source>
</evidence>
<dbReference type="OrthoDB" id="6694091at2759"/>
<evidence type="ECO:0000313" key="2">
    <source>
        <dbReference type="EMBL" id="KAF2905989.1"/>
    </source>
</evidence>
<comment type="caution">
    <text evidence="2">The sequence shown here is derived from an EMBL/GenBank/DDBJ whole genome shotgun (WGS) entry which is preliminary data.</text>
</comment>
<dbReference type="InterPro" id="IPR008906">
    <property type="entry name" value="HATC_C_dom"/>
</dbReference>
<protein>
    <recommendedName>
        <fullName evidence="1">HAT C-terminal dimerisation domain-containing protein</fullName>
    </recommendedName>
</protein>
<gene>
    <name evidence="2" type="ORF">ILUMI_00187</name>
</gene>
<accession>A0A8K0DKY9</accession>
<keyword evidence="3" id="KW-1185">Reference proteome</keyword>
<feature type="domain" description="HAT C-terminal dimerisation" evidence="1">
    <location>
        <begin position="196"/>
        <end position="271"/>
    </location>
</feature>
<dbReference type="PANTHER" id="PTHR46289">
    <property type="entry name" value="52 KDA REPRESSOR OF THE INHIBITOR OF THE PROTEIN KINASE-LIKE PROTEIN-RELATED"/>
    <property type="match status" value="1"/>
</dbReference>
<proteinExistence type="predicted"/>